<gene>
    <name evidence="1" type="ORF">LCGC14_1346980</name>
</gene>
<name>A0A0F9KCL2_9ZZZZ</name>
<accession>A0A0F9KCL2</accession>
<reference evidence="1" key="1">
    <citation type="journal article" date="2015" name="Nature">
        <title>Complex archaea that bridge the gap between prokaryotes and eukaryotes.</title>
        <authorList>
            <person name="Spang A."/>
            <person name="Saw J.H."/>
            <person name="Jorgensen S.L."/>
            <person name="Zaremba-Niedzwiedzka K."/>
            <person name="Martijn J."/>
            <person name="Lind A.E."/>
            <person name="van Eijk R."/>
            <person name="Schleper C."/>
            <person name="Guy L."/>
            <person name="Ettema T.J."/>
        </authorList>
    </citation>
    <scope>NUCLEOTIDE SEQUENCE</scope>
</reference>
<dbReference type="EMBL" id="LAZR01008295">
    <property type="protein sequence ID" value="KKM79728.1"/>
    <property type="molecule type" value="Genomic_DNA"/>
</dbReference>
<sequence>MKLINEDSYLLSTGKTIHPTRGIIGLTEIDNKFRIYEGYDGSWTIEDDLYEGCPLEAELTNEELQEIALRKLRFQEAVLVLDIHNYIGDHSKEEIEYFKNNLKRPIYYLLNLRKSE</sequence>
<comment type="caution">
    <text evidence="1">The sequence shown here is derived from an EMBL/GenBank/DDBJ whole genome shotgun (WGS) entry which is preliminary data.</text>
</comment>
<organism evidence="1">
    <name type="scientific">marine sediment metagenome</name>
    <dbReference type="NCBI Taxonomy" id="412755"/>
    <lineage>
        <taxon>unclassified sequences</taxon>
        <taxon>metagenomes</taxon>
        <taxon>ecological metagenomes</taxon>
    </lineage>
</organism>
<evidence type="ECO:0000313" key="1">
    <source>
        <dbReference type="EMBL" id="KKM79728.1"/>
    </source>
</evidence>
<proteinExistence type="predicted"/>
<dbReference type="AlphaFoldDB" id="A0A0F9KCL2"/>
<protein>
    <submittedName>
        <fullName evidence="1">Uncharacterized protein</fullName>
    </submittedName>
</protein>